<proteinExistence type="predicted"/>
<keyword evidence="7" id="KW-1185">Reference proteome</keyword>
<keyword evidence="1" id="KW-1188">Viral release from host cell</keyword>
<evidence type="ECO:0000256" key="1">
    <source>
        <dbReference type="ARBA" id="ARBA00022612"/>
    </source>
</evidence>
<dbReference type="Pfam" id="PF04586">
    <property type="entry name" value="Peptidase_S78"/>
    <property type="match status" value="1"/>
</dbReference>
<evidence type="ECO:0000259" key="5">
    <source>
        <dbReference type="Pfam" id="PF04586"/>
    </source>
</evidence>
<gene>
    <name evidence="6" type="ORF">E1295_31900</name>
</gene>
<name>A0A4R5EZE2_9ACTN</name>
<protein>
    <recommendedName>
        <fullName evidence="5">Prohead serine protease domain-containing protein</fullName>
    </recommendedName>
</protein>
<organism evidence="6 7">
    <name type="scientific">Nonomuraea mesophila</name>
    <dbReference type="NCBI Taxonomy" id="2530382"/>
    <lineage>
        <taxon>Bacteria</taxon>
        <taxon>Bacillati</taxon>
        <taxon>Actinomycetota</taxon>
        <taxon>Actinomycetes</taxon>
        <taxon>Streptosporangiales</taxon>
        <taxon>Streptosporangiaceae</taxon>
        <taxon>Nonomuraea</taxon>
    </lineage>
</organism>
<dbReference type="Proteomes" id="UP000295136">
    <property type="component" value="Unassembled WGS sequence"/>
</dbReference>
<dbReference type="AlphaFoldDB" id="A0A4R5EZE2"/>
<sequence>MTYFTRAFPLDDISIRSDGDGRTVVAYAAVFDTPTEIRDRDGHYLEEISRTAFDKSLGERGNRFGVLYNHGATLHGTPSERASVPLGTPLEVRADGRGLLTVTRYNRTPLADEVLEAIRNGDIRGQSFSGRMIQSKPGRGPWRPRGGKLTTVTRTEIALREYGPTPFPAFEAAEIVGVRSLADRLAELGDDERAELARMLSPTTPDAGAGGDTDTPAEGAVTEESDPAEGTRSGPVLTRAHARARLMKRGILL</sequence>
<dbReference type="RefSeq" id="WP_132636123.1">
    <property type="nucleotide sequence ID" value="NZ_SMLD01000108.1"/>
</dbReference>
<dbReference type="EMBL" id="SMLD01000108">
    <property type="protein sequence ID" value="TDE40505.1"/>
    <property type="molecule type" value="Genomic_DNA"/>
</dbReference>
<feature type="region of interest" description="Disordered" evidence="4">
    <location>
        <begin position="128"/>
        <end position="148"/>
    </location>
</feature>
<keyword evidence="2" id="KW-0645">Protease</keyword>
<evidence type="ECO:0000256" key="4">
    <source>
        <dbReference type="SAM" id="MobiDB-lite"/>
    </source>
</evidence>
<evidence type="ECO:0000256" key="3">
    <source>
        <dbReference type="ARBA" id="ARBA00022801"/>
    </source>
</evidence>
<reference evidence="6 7" key="1">
    <citation type="submission" date="2019-03" db="EMBL/GenBank/DDBJ databases">
        <title>Draft genome sequences of novel Actinobacteria.</title>
        <authorList>
            <person name="Sahin N."/>
            <person name="Ay H."/>
            <person name="Saygin H."/>
        </authorList>
    </citation>
    <scope>NUCLEOTIDE SEQUENCE [LARGE SCALE GENOMIC DNA]</scope>
    <source>
        <strain evidence="6 7">6K102</strain>
    </source>
</reference>
<feature type="region of interest" description="Disordered" evidence="4">
    <location>
        <begin position="201"/>
        <end position="239"/>
    </location>
</feature>
<dbReference type="GO" id="GO:0008233">
    <property type="term" value="F:peptidase activity"/>
    <property type="evidence" value="ECO:0007669"/>
    <property type="project" value="UniProtKB-KW"/>
</dbReference>
<evidence type="ECO:0000256" key="2">
    <source>
        <dbReference type="ARBA" id="ARBA00022670"/>
    </source>
</evidence>
<accession>A0A4R5EZE2</accession>
<evidence type="ECO:0000313" key="6">
    <source>
        <dbReference type="EMBL" id="TDE40505.1"/>
    </source>
</evidence>
<evidence type="ECO:0000313" key="7">
    <source>
        <dbReference type="Proteomes" id="UP000295136"/>
    </source>
</evidence>
<dbReference type="InterPro" id="IPR054613">
    <property type="entry name" value="Peptidase_S78_dom"/>
</dbReference>
<keyword evidence="3" id="KW-0378">Hydrolase</keyword>
<comment type="caution">
    <text evidence="6">The sequence shown here is derived from an EMBL/GenBank/DDBJ whole genome shotgun (WGS) entry which is preliminary data.</text>
</comment>
<feature type="domain" description="Prohead serine protease" evidence="5">
    <location>
        <begin position="14"/>
        <end position="176"/>
    </location>
</feature>
<dbReference type="GO" id="GO:0006508">
    <property type="term" value="P:proteolysis"/>
    <property type="evidence" value="ECO:0007669"/>
    <property type="project" value="UniProtKB-KW"/>
</dbReference>